<dbReference type="RefSeq" id="WP_306994590.1">
    <property type="nucleotide sequence ID" value="NZ_JAUTBB010000001.1"/>
</dbReference>
<sequence>MHALPEIPTSAASVPDADRFELLNAIYLRKMATAAHVAEVTGQPLASVEQALTQEAQAEAVLGMEGSWLLMEPGTAKVLAFYRQTYAPLREQGDIIAWYERFEATLNPQFIKAVSDWQTSGGDARAQEKMTKLVERMIRALGQVTDDIPRYQRYADRFARAMAKADQGQSEFVCRPTVDSMHNIWFEFHEDVLAVVGRPRDV</sequence>
<protein>
    <recommendedName>
        <fullName evidence="3">Transcriptional regulator</fullName>
    </recommendedName>
</protein>
<dbReference type="EMBL" id="JAUTBB010000001">
    <property type="protein sequence ID" value="MDQ1120904.1"/>
    <property type="molecule type" value="Genomic_DNA"/>
</dbReference>
<reference evidence="1" key="1">
    <citation type="submission" date="2023-07" db="EMBL/GenBank/DDBJ databases">
        <title>Functional and genomic diversity of the sorghum phyllosphere microbiome.</title>
        <authorList>
            <person name="Shade A."/>
        </authorList>
    </citation>
    <scope>NUCLEOTIDE SEQUENCE</scope>
    <source>
        <strain evidence="1">SORGH_AS_0908</strain>
    </source>
</reference>
<proteinExistence type="predicted"/>
<dbReference type="AlphaFoldDB" id="A0AAW8GIK8"/>
<accession>A0AAW8GIK8</accession>
<name>A0AAW8GIK8_9GAMM</name>
<gene>
    <name evidence="1" type="ORF">QE383_003212</name>
</gene>
<organism evidence="1 2">
    <name type="scientific">Pseudoxanthomonas winnipegensis</name>
    <dbReference type="NCBI Taxonomy" id="2480810"/>
    <lineage>
        <taxon>Bacteria</taxon>
        <taxon>Pseudomonadati</taxon>
        <taxon>Pseudomonadota</taxon>
        <taxon>Gammaproteobacteria</taxon>
        <taxon>Lysobacterales</taxon>
        <taxon>Lysobacteraceae</taxon>
        <taxon>Pseudoxanthomonas</taxon>
    </lineage>
</organism>
<evidence type="ECO:0000313" key="1">
    <source>
        <dbReference type="EMBL" id="MDQ1120904.1"/>
    </source>
</evidence>
<evidence type="ECO:0008006" key="3">
    <source>
        <dbReference type="Google" id="ProtNLM"/>
    </source>
</evidence>
<dbReference type="Proteomes" id="UP001234354">
    <property type="component" value="Unassembled WGS sequence"/>
</dbReference>
<comment type="caution">
    <text evidence="1">The sequence shown here is derived from an EMBL/GenBank/DDBJ whole genome shotgun (WGS) entry which is preliminary data.</text>
</comment>
<evidence type="ECO:0000313" key="2">
    <source>
        <dbReference type="Proteomes" id="UP001234354"/>
    </source>
</evidence>